<name>A0A5S9F181_UABAM</name>
<evidence type="ECO:0000256" key="3">
    <source>
        <dbReference type="SAM" id="Coils"/>
    </source>
</evidence>
<reference evidence="4 5" key="1">
    <citation type="submission" date="2019-08" db="EMBL/GenBank/DDBJ databases">
        <title>Complete genome sequence of Candidatus Uab amorphum.</title>
        <authorList>
            <person name="Shiratori T."/>
            <person name="Suzuki S."/>
            <person name="Kakizawa Y."/>
            <person name="Ishida K."/>
        </authorList>
    </citation>
    <scope>NUCLEOTIDE SEQUENCE [LARGE SCALE GENOMIC DNA]</scope>
    <source>
        <strain evidence="4 5">SRT547</strain>
    </source>
</reference>
<dbReference type="PANTHER" id="PTHR32347:SF27">
    <property type="entry name" value="RND EFFLUX PUMP MEMBRANE FUSION PROTEIN BARREL-SANDWICH DOMAIN-CONTAINING PROTEIN"/>
    <property type="match status" value="1"/>
</dbReference>
<keyword evidence="2 3" id="KW-0175">Coiled coil</keyword>
<organism evidence="4 5">
    <name type="scientific">Uabimicrobium amorphum</name>
    <dbReference type="NCBI Taxonomy" id="2596890"/>
    <lineage>
        <taxon>Bacteria</taxon>
        <taxon>Pseudomonadati</taxon>
        <taxon>Planctomycetota</taxon>
        <taxon>Candidatus Uabimicrobiia</taxon>
        <taxon>Candidatus Uabimicrobiales</taxon>
        <taxon>Candidatus Uabimicrobiaceae</taxon>
        <taxon>Candidatus Uabimicrobium</taxon>
    </lineage>
</organism>
<dbReference type="InterPro" id="IPR050465">
    <property type="entry name" value="UPF0194_transport"/>
</dbReference>
<protein>
    <submittedName>
        <fullName evidence="4">Secretion protein HlyD</fullName>
    </submittedName>
</protein>
<proteinExistence type="predicted"/>
<dbReference type="GO" id="GO:0030313">
    <property type="term" value="C:cell envelope"/>
    <property type="evidence" value="ECO:0007669"/>
    <property type="project" value="UniProtKB-SubCell"/>
</dbReference>
<dbReference type="KEGG" id="uam:UABAM_00455"/>
<dbReference type="PANTHER" id="PTHR32347">
    <property type="entry name" value="EFFLUX SYSTEM COMPONENT YKNX-RELATED"/>
    <property type="match status" value="1"/>
</dbReference>
<dbReference type="OrthoDB" id="285233at2"/>
<dbReference type="Gene3D" id="6.20.50.140">
    <property type="match status" value="1"/>
</dbReference>
<evidence type="ECO:0000313" key="5">
    <source>
        <dbReference type="Proteomes" id="UP000326354"/>
    </source>
</evidence>
<dbReference type="EMBL" id="AP019860">
    <property type="protein sequence ID" value="BBM82112.1"/>
    <property type="molecule type" value="Genomic_DNA"/>
</dbReference>
<dbReference type="AlphaFoldDB" id="A0A5S9F181"/>
<dbReference type="Proteomes" id="UP000326354">
    <property type="component" value="Chromosome"/>
</dbReference>
<evidence type="ECO:0000256" key="1">
    <source>
        <dbReference type="ARBA" id="ARBA00004196"/>
    </source>
</evidence>
<evidence type="ECO:0000313" key="4">
    <source>
        <dbReference type="EMBL" id="BBM82112.1"/>
    </source>
</evidence>
<evidence type="ECO:0000256" key="2">
    <source>
        <dbReference type="ARBA" id="ARBA00023054"/>
    </source>
</evidence>
<dbReference type="RefSeq" id="WP_151966365.1">
    <property type="nucleotide sequence ID" value="NZ_AP019860.1"/>
</dbReference>
<comment type="subcellular location">
    <subcellularLocation>
        <location evidence="1">Cell envelope</location>
    </subcellularLocation>
</comment>
<feature type="coiled-coil region" evidence="3">
    <location>
        <begin position="189"/>
        <end position="281"/>
    </location>
</feature>
<accession>A0A5S9F181</accession>
<dbReference type="Gene3D" id="2.40.30.170">
    <property type="match status" value="1"/>
</dbReference>
<sequence length="461" mass="52993">MKKLGFCCTLLMGIAIFYMRTQDKIEPITITVERKDFVVDVSSSGKLHACESAIISYLSTWDSYITKMVPEGTFVKKGDVVMEFTDNELRGWVRESELYVHTSQLAKDESALHLAAERERMNLEIEKLKIDIKITALALEELRNYPSATELEIAENKYRHSLLVKEIAQQEYDKFTQSQQAKYITTEERHALENALQQAKKKYDLAKSEREVVRGGKHPYHIKQLQIEMKKKRLALQEIEQQIDNRLKKIQKQVVRQQAQLQEAQHQLQRARQEYQHMKLRAPIDGIVLYLSPFEQKIAIGQNAWRGVELMRIANIQQMEVRCGVLENEIHLIKKGQKATVYVAAMRASGTVVKIGKLPIEADKLGITSRSGIKVFEVSVVVKEANRHFLPQMDASVDIHIHKQKNVLVIPSFVITQEQQRNVVYTLDGKKEITIANRNNHEAMIEKGVRVGEKIILGDQQ</sequence>
<keyword evidence="5" id="KW-1185">Reference proteome</keyword>
<gene>
    <name evidence="4" type="ORF">UABAM_00455</name>
</gene>